<dbReference type="Pfam" id="PF00561">
    <property type="entry name" value="Abhydrolase_1"/>
    <property type="match status" value="1"/>
</dbReference>
<proteinExistence type="predicted"/>
<name>A0ABW4NZT9_9NOCA</name>
<dbReference type="InterPro" id="IPR000639">
    <property type="entry name" value="Epox_hydrolase-like"/>
</dbReference>
<keyword evidence="1 3" id="KW-0378">Hydrolase</keyword>
<gene>
    <name evidence="3" type="ORF">ACFSJG_05110</name>
</gene>
<evidence type="ECO:0000313" key="3">
    <source>
        <dbReference type="EMBL" id="MFD1811584.1"/>
    </source>
</evidence>
<dbReference type="PANTHER" id="PTHR43329">
    <property type="entry name" value="EPOXIDE HYDROLASE"/>
    <property type="match status" value="1"/>
</dbReference>
<dbReference type="EMBL" id="JBHUFB010000007">
    <property type="protein sequence ID" value="MFD1811584.1"/>
    <property type="molecule type" value="Genomic_DNA"/>
</dbReference>
<dbReference type="RefSeq" id="WP_378484115.1">
    <property type="nucleotide sequence ID" value="NZ_JBHUFB010000007.1"/>
</dbReference>
<dbReference type="InterPro" id="IPR000073">
    <property type="entry name" value="AB_hydrolase_1"/>
</dbReference>
<evidence type="ECO:0000259" key="2">
    <source>
        <dbReference type="Pfam" id="PF00561"/>
    </source>
</evidence>
<protein>
    <submittedName>
        <fullName evidence="3">Alpha/beta fold hydrolase</fullName>
    </submittedName>
</protein>
<feature type="domain" description="AB hydrolase-1" evidence="2">
    <location>
        <begin position="16"/>
        <end position="266"/>
    </location>
</feature>
<keyword evidence="4" id="KW-1185">Reference proteome</keyword>
<dbReference type="PRINTS" id="PR00412">
    <property type="entry name" value="EPOXHYDRLASE"/>
</dbReference>
<reference evidence="4" key="1">
    <citation type="journal article" date="2019" name="Int. J. Syst. Evol. Microbiol.">
        <title>The Global Catalogue of Microorganisms (GCM) 10K type strain sequencing project: providing services to taxonomists for standard genome sequencing and annotation.</title>
        <authorList>
            <consortium name="The Broad Institute Genomics Platform"/>
            <consortium name="The Broad Institute Genome Sequencing Center for Infectious Disease"/>
            <person name="Wu L."/>
            <person name="Ma J."/>
        </authorList>
    </citation>
    <scope>NUCLEOTIDE SEQUENCE [LARGE SCALE GENOMIC DNA]</scope>
    <source>
        <strain evidence="4">DT72</strain>
    </source>
</reference>
<dbReference type="Gene3D" id="3.40.50.1820">
    <property type="entry name" value="alpha/beta hydrolase"/>
    <property type="match status" value="1"/>
</dbReference>
<dbReference type="InterPro" id="IPR029058">
    <property type="entry name" value="AB_hydrolase_fold"/>
</dbReference>
<comment type="caution">
    <text evidence="3">The sequence shown here is derived from an EMBL/GenBank/DDBJ whole genome shotgun (WGS) entry which is preliminary data.</text>
</comment>
<organism evidence="3 4">
    <name type="scientific">Rhodococcus gannanensis</name>
    <dbReference type="NCBI Taxonomy" id="1960308"/>
    <lineage>
        <taxon>Bacteria</taxon>
        <taxon>Bacillati</taxon>
        <taxon>Actinomycetota</taxon>
        <taxon>Actinomycetes</taxon>
        <taxon>Mycobacteriales</taxon>
        <taxon>Nocardiaceae</taxon>
        <taxon>Rhodococcus</taxon>
    </lineage>
</organism>
<dbReference type="Proteomes" id="UP001597286">
    <property type="component" value="Unassembled WGS sequence"/>
</dbReference>
<accession>A0ABW4NZT9</accession>
<evidence type="ECO:0000256" key="1">
    <source>
        <dbReference type="ARBA" id="ARBA00022801"/>
    </source>
</evidence>
<dbReference type="SUPFAM" id="SSF53474">
    <property type="entry name" value="alpha/beta-Hydrolases"/>
    <property type="match status" value="1"/>
</dbReference>
<evidence type="ECO:0000313" key="4">
    <source>
        <dbReference type="Proteomes" id="UP001597286"/>
    </source>
</evidence>
<feature type="non-terminal residue" evidence="3">
    <location>
        <position position="1"/>
    </location>
</feature>
<dbReference type="GO" id="GO:0016787">
    <property type="term" value="F:hydrolase activity"/>
    <property type="evidence" value="ECO:0007669"/>
    <property type="project" value="UniProtKB-KW"/>
</dbReference>
<sequence length="280" mass="30431">RLRALTWGPETGRLAVLLHGFPDTAHTWRHLGPTLADAGWRVVAPFTRGYAPSTVPTDRSGHIAALMDDAVAVHARSDGGPDAVIVGHDWGAITANALAAHPDSPFVASVALAVPPFESLRKRAALPVLPRQVRNSWYTLFNQVPWLPERVAEPLVRRLWADWSPGYDASDDLPAVHAAMADPAHRSAVIGYYRNAARPWPRVPAGYRRWAGAEMRRTLVPTLYLHGADDGCLDPRLAGLVGDSLPAGSESHLVPGAGHFLQLEQPEKVNERILAFLATH</sequence>